<dbReference type="RefSeq" id="WP_201924636.1">
    <property type="nucleotide sequence ID" value="NZ_BAABAX010000013.1"/>
</dbReference>
<organism evidence="1 2">
    <name type="scientific">Aquimarina mytili</name>
    <dbReference type="NCBI Taxonomy" id="874423"/>
    <lineage>
        <taxon>Bacteria</taxon>
        <taxon>Pseudomonadati</taxon>
        <taxon>Bacteroidota</taxon>
        <taxon>Flavobacteriia</taxon>
        <taxon>Flavobacteriales</taxon>
        <taxon>Flavobacteriaceae</taxon>
        <taxon>Aquimarina</taxon>
    </lineage>
</organism>
<comment type="caution">
    <text evidence="1">The sequence shown here is derived from an EMBL/GenBank/DDBJ whole genome shotgun (WGS) entry which is preliminary data.</text>
</comment>
<dbReference type="AlphaFoldDB" id="A0A937A255"/>
<name>A0A937A255_9FLAO</name>
<protein>
    <submittedName>
        <fullName evidence="1">Uncharacterized protein</fullName>
    </submittedName>
</protein>
<sequence length="63" mass="7227">MYTTLNLEFLNVDSGIIYSLQKITTKQNLVTFHCQSIWDSTSNELVADQDFLHLLDNGTFCLL</sequence>
<accession>A0A937A255</accession>
<evidence type="ECO:0000313" key="1">
    <source>
        <dbReference type="EMBL" id="MBL0686085.1"/>
    </source>
</evidence>
<keyword evidence="2" id="KW-1185">Reference proteome</keyword>
<reference evidence="1" key="1">
    <citation type="submission" date="2021-01" db="EMBL/GenBank/DDBJ databases">
        <authorList>
            <person name="Zhong Y.L."/>
        </authorList>
    </citation>
    <scope>NUCLEOTIDE SEQUENCE</scope>
    <source>
        <strain evidence="1">KCTC 23302</strain>
    </source>
</reference>
<dbReference type="EMBL" id="JAERQJ010000017">
    <property type="protein sequence ID" value="MBL0686085.1"/>
    <property type="molecule type" value="Genomic_DNA"/>
</dbReference>
<gene>
    <name evidence="1" type="ORF">JJQ60_21335</name>
</gene>
<proteinExistence type="predicted"/>
<dbReference type="Proteomes" id="UP000651057">
    <property type="component" value="Unassembled WGS sequence"/>
</dbReference>
<evidence type="ECO:0000313" key="2">
    <source>
        <dbReference type="Proteomes" id="UP000651057"/>
    </source>
</evidence>